<comment type="caution">
    <text evidence="6">The sequence shown here is derived from an EMBL/GenBank/DDBJ whole genome shotgun (WGS) entry which is preliminary data.</text>
</comment>
<feature type="transmembrane region" description="Helical" evidence="5">
    <location>
        <begin position="24"/>
        <end position="43"/>
    </location>
</feature>
<name>A0A4Y8CSF0_9HELO</name>
<dbReference type="Proteomes" id="UP000297299">
    <property type="component" value="Unassembled WGS sequence"/>
</dbReference>
<evidence type="ECO:0000313" key="7">
    <source>
        <dbReference type="Proteomes" id="UP000297299"/>
    </source>
</evidence>
<organism evidence="6 7">
    <name type="scientific">Botryotinia calthae</name>
    <dbReference type="NCBI Taxonomy" id="38488"/>
    <lineage>
        <taxon>Eukaryota</taxon>
        <taxon>Fungi</taxon>
        <taxon>Dikarya</taxon>
        <taxon>Ascomycota</taxon>
        <taxon>Pezizomycotina</taxon>
        <taxon>Leotiomycetes</taxon>
        <taxon>Helotiales</taxon>
        <taxon>Sclerotiniaceae</taxon>
        <taxon>Botryotinia</taxon>
    </lineage>
</organism>
<accession>A0A4Y8CSF0</accession>
<dbReference type="GO" id="GO:0005886">
    <property type="term" value="C:plasma membrane"/>
    <property type="evidence" value="ECO:0007669"/>
    <property type="project" value="TreeGrafter"/>
</dbReference>
<evidence type="ECO:0000313" key="6">
    <source>
        <dbReference type="EMBL" id="TEY42309.1"/>
    </source>
</evidence>
<proteinExistence type="predicted"/>
<keyword evidence="3 5" id="KW-1133">Transmembrane helix</keyword>
<reference evidence="6 7" key="1">
    <citation type="submission" date="2017-11" db="EMBL/GenBank/DDBJ databases">
        <title>Comparative genomics of Botrytis spp.</title>
        <authorList>
            <person name="Valero-Jimenez C.A."/>
            <person name="Tapia P."/>
            <person name="Veloso J."/>
            <person name="Silva-Moreno E."/>
            <person name="Staats M."/>
            <person name="Valdes J.H."/>
            <person name="Van Kan J.A.L."/>
        </authorList>
    </citation>
    <scope>NUCLEOTIDE SEQUENCE [LARGE SCALE GENOMIC DNA]</scope>
    <source>
        <strain evidence="6 7">MUCL2830</strain>
    </source>
</reference>
<gene>
    <name evidence="6" type="ORF">BOTCAL_0395g00020</name>
</gene>
<dbReference type="PANTHER" id="PTHR23112:SF22">
    <property type="entry name" value="G-PROTEIN COUPLED RECEPTOR"/>
    <property type="match status" value="1"/>
</dbReference>
<keyword evidence="7" id="KW-1185">Reference proteome</keyword>
<dbReference type="OrthoDB" id="18453at2759"/>
<dbReference type="PANTHER" id="PTHR23112">
    <property type="entry name" value="G PROTEIN-COUPLED RECEPTOR 157-RELATED"/>
    <property type="match status" value="1"/>
</dbReference>
<feature type="transmembrane region" description="Helical" evidence="5">
    <location>
        <begin position="50"/>
        <end position="72"/>
    </location>
</feature>
<protein>
    <submittedName>
        <fullName evidence="6">Uncharacterized protein</fullName>
    </submittedName>
</protein>
<dbReference type="Gene3D" id="1.20.1070.10">
    <property type="entry name" value="Rhodopsin 7-helix transmembrane proteins"/>
    <property type="match status" value="1"/>
</dbReference>
<keyword evidence="2 5" id="KW-0812">Transmembrane</keyword>
<evidence type="ECO:0000256" key="3">
    <source>
        <dbReference type="ARBA" id="ARBA00022989"/>
    </source>
</evidence>
<sequence length="92" mass="10332">MKPAENITSHEFANIFAIERTCSGISLLGCFFIIITFLTTTAFRKPINRLVFYASLGNVFTNFATLISRSALSHPDGSSQPMHFGHWPWHVT</sequence>
<evidence type="ECO:0000256" key="2">
    <source>
        <dbReference type="ARBA" id="ARBA00022692"/>
    </source>
</evidence>
<evidence type="ECO:0000256" key="5">
    <source>
        <dbReference type="SAM" id="Phobius"/>
    </source>
</evidence>
<dbReference type="EMBL" id="PHWZ01000394">
    <property type="protein sequence ID" value="TEY42309.1"/>
    <property type="molecule type" value="Genomic_DNA"/>
</dbReference>
<dbReference type="GO" id="GO:0004930">
    <property type="term" value="F:G protein-coupled receptor activity"/>
    <property type="evidence" value="ECO:0007669"/>
    <property type="project" value="TreeGrafter"/>
</dbReference>
<evidence type="ECO:0000256" key="1">
    <source>
        <dbReference type="ARBA" id="ARBA00004141"/>
    </source>
</evidence>
<keyword evidence="4 5" id="KW-0472">Membrane</keyword>
<dbReference type="AlphaFoldDB" id="A0A4Y8CSF0"/>
<evidence type="ECO:0000256" key="4">
    <source>
        <dbReference type="ARBA" id="ARBA00023136"/>
    </source>
</evidence>
<comment type="subcellular location">
    <subcellularLocation>
        <location evidence="1">Membrane</location>
        <topology evidence="1">Multi-pass membrane protein</topology>
    </subcellularLocation>
</comment>
<dbReference type="GO" id="GO:0007189">
    <property type="term" value="P:adenylate cyclase-activating G protein-coupled receptor signaling pathway"/>
    <property type="evidence" value="ECO:0007669"/>
    <property type="project" value="TreeGrafter"/>
</dbReference>
<dbReference type="STRING" id="38488.A0A4Y8CSF0"/>